<evidence type="ECO:0000313" key="1">
    <source>
        <dbReference type="EMBL" id="KAJ9120767.1"/>
    </source>
</evidence>
<dbReference type="Proteomes" id="UP001243375">
    <property type="component" value="Unassembled WGS sequence"/>
</dbReference>
<reference evidence="1" key="1">
    <citation type="submission" date="2023-04" db="EMBL/GenBank/DDBJ databases">
        <title>Draft Genome sequencing of Naganishia species isolated from polar environments using Oxford Nanopore Technology.</title>
        <authorList>
            <person name="Leo P."/>
            <person name="Venkateswaran K."/>
        </authorList>
    </citation>
    <scope>NUCLEOTIDE SEQUENCE</scope>
    <source>
        <strain evidence="1">MNA-CCFEE 5425</strain>
    </source>
</reference>
<accession>A0ACC2XDF0</accession>
<protein>
    <submittedName>
        <fullName evidence="1">Uncharacterized protein</fullName>
    </submittedName>
</protein>
<sequence length="298" mass="33372">MPARNKIKAGSGYDRQDTGDMKEGRDLSLIMIFSQVRKELSNEFQRGNTSRIIHCKISREDLEVSDAFGLLSSTEKGSKKTDSQNLSRLEWVRLMFYKIKSAYADDFSLSPAHQVSKQIDIETFPNTSFTLLQSRSTDNHLNRITLLSNTLPGKSNGKMVYLDLNPLRTSQVGSAIRLDHEILDVSLNAGLLVGPSNTNSLALVPDALGEAQPAGEVAIDIGEAFALAIINNASYEDLLRQYQPIFKKLKGPALDEALQFVWKILQEHEASRERKKGGDWLVPFLQLQAAVFRYVWID</sequence>
<gene>
    <name evidence="1" type="ORF">QFC22_002699</name>
</gene>
<dbReference type="EMBL" id="JASBWU010000006">
    <property type="protein sequence ID" value="KAJ9120767.1"/>
    <property type="molecule type" value="Genomic_DNA"/>
</dbReference>
<name>A0ACC2XDF0_9TREE</name>
<evidence type="ECO:0000313" key="2">
    <source>
        <dbReference type="Proteomes" id="UP001243375"/>
    </source>
</evidence>
<proteinExistence type="predicted"/>
<comment type="caution">
    <text evidence="1">The sequence shown here is derived from an EMBL/GenBank/DDBJ whole genome shotgun (WGS) entry which is preliminary data.</text>
</comment>
<keyword evidence="2" id="KW-1185">Reference proteome</keyword>
<organism evidence="1 2">
    <name type="scientific">Naganishia vaughanmartiniae</name>
    <dbReference type="NCBI Taxonomy" id="1424756"/>
    <lineage>
        <taxon>Eukaryota</taxon>
        <taxon>Fungi</taxon>
        <taxon>Dikarya</taxon>
        <taxon>Basidiomycota</taxon>
        <taxon>Agaricomycotina</taxon>
        <taxon>Tremellomycetes</taxon>
        <taxon>Filobasidiales</taxon>
        <taxon>Filobasidiaceae</taxon>
        <taxon>Naganishia</taxon>
    </lineage>
</organism>